<dbReference type="InterPro" id="IPR011006">
    <property type="entry name" value="CheY-like_superfamily"/>
</dbReference>
<dbReference type="Pfam" id="PF00486">
    <property type="entry name" value="Trans_reg_C"/>
    <property type="match status" value="1"/>
</dbReference>
<dbReference type="FunFam" id="3.40.50.2300:FF:000001">
    <property type="entry name" value="DNA-binding response regulator PhoB"/>
    <property type="match status" value="1"/>
</dbReference>
<evidence type="ECO:0000256" key="7">
    <source>
        <dbReference type="PROSITE-ProRule" id="PRU01091"/>
    </source>
</evidence>
<dbReference type="PROSITE" id="PS51755">
    <property type="entry name" value="OMPR_PHOB"/>
    <property type="match status" value="1"/>
</dbReference>
<gene>
    <name evidence="10" type="ORF">SAMN04488025_10131</name>
</gene>
<evidence type="ECO:0000256" key="3">
    <source>
        <dbReference type="ARBA" id="ARBA00023015"/>
    </source>
</evidence>
<keyword evidence="5" id="KW-0804">Transcription</keyword>
<dbReference type="PROSITE" id="PS50110">
    <property type="entry name" value="RESPONSE_REGULATORY"/>
    <property type="match status" value="1"/>
</dbReference>
<keyword evidence="11" id="KW-1185">Reference proteome</keyword>
<dbReference type="SUPFAM" id="SSF52172">
    <property type="entry name" value="CheY-like"/>
    <property type="match status" value="1"/>
</dbReference>
<dbReference type="GO" id="GO:0000976">
    <property type="term" value="F:transcription cis-regulatory region binding"/>
    <property type="evidence" value="ECO:0007669"/>
    <property type="project" value="TreeGrafter"/>
</dbReference>
<keyword evidence="4 7" id="KW-0238">DNA-binding</keyword>
<evidence type="ECO:0000259" key="8">
    <source>
        <dbReference type="PROSITE" id="PS50110"/>
    </source>
</evidence>
<dbReference type="PANTHER" id="PTHR48111:SF32">
    <property type="entry name" value="STAGE 0 SPORULATION PROTEIN A HOMOLOG"/>
    <property type="match status" value="1"/>
</dbReference>
<dbReference type="AlphaFoldDB" id="A0A1I2KD17"/>
<evidence type="ECO:0000313" key="10">
    <source>
        <dbReference type="EMBL" id="SFF63001.1"/>
    </source>
</evidence>
<evidence type="ECO:0000256" key="4">
    <source>
        <dbReference type="ARBA" id="ARBA00023125"/>
    </source>
</evidence>
<proteinExistence type="predicted"/>
<dbReference type="Proteomes" id="UP000198661">
    <property type="component" value="Unassembled WGS sequence"/>
</dbReference>
<dbReference type="InterPro" id="IPR001867">
    <property type="entry name" value="OmpR/PhoB-type_DNA-bd"/>
</dbReference>
<feature type="DNA-binding region" description="OmpR/PhoB-type" evidence="7">
    <location>
        <begin position="124"/>
        <end position="218"/>
    </location>
</feature>
<evidence type="ECO:0000256" key="2">
    <source>
        <dbReference type="ARBA" id="ARBA00023012"/>
    </source>
</evidence>
<dbReference type="RefSeq" id="WP_092035302.1">
    <property type="nucleotide sequence ID" value="NZ_FOOK01000001.1"/>
</dbReference>
<dbReference type="STRING" id="201973.SAMN04488025_10131"/>
<name>A0A1I2KD17_9BACL</name>
<dbReference type="InterPro" id="IPR001789">
    <property type="entry name" value="Sig_transdc_resp-reg_receiver"/>
</dbReference>
<evidence type="ECO:0000256" key="6">
    <source>
        <dbReference type="PROSITE-ProRule" id="PRU00169"/>
    </source>
</evidence>
<feature type="domain" description="OmpR/PhoB-type" evidence="9">
    <location>
        <begin position="124"/>
        <end position="218"/>
    </location>
</feature>
<keyword evidence="1 6" id="KW-0597">Phosphoprotein</keyword>
<evidence type="ECO:0000256" key="5">
    <source>
        <dbReference type="ARBA" id="ARBA00023163"/>
    </source>
</evidence>
<dbReference type="Pfam" id="PF00072">
    <property type="entry name" value="Response_reg"/>
    <property type="match status" value="1"/>
</dbReference>
<organism evidence="10 11">
    <name type="scientific">Planifilum fulgidum</name>
    <dbReference type="NCBI Taxonomy" id="201973"/>
    <lineage>
        <taxon>Bacteria</taxon>
        <taxon>Bacillati</taxon>
        <taxon>Bacillota</taxon>
        <taxon>Bacilli</taxon>
        <taxon>Bacillales</taxon>
        <taxon>Thermoactinomycetaceae</taxon>
        <taxon>Planifilum</taxon>
    </lineage>
</organism>
<keyword evidence="3" id="KW-0805">Transcription regulation</keyword>
<dbReference type="InterPro" id="IPR039420">
    <property type="entry name" value="WalR-like"/>
</dbReference>
<sequence>MTIRILLVEDDEHICNTVKAFLSEAGYKVDACLDGDEAYTKFYENTYQLVILDIMLPGMNGHELLREFRKLSNIPILMLTALSDDENQIKAFDSEADDYVTKPFKIQILLKRVEALLRRSGALAKEIRCGKLTLFPEDYMAVYDDKELPLTLKEYEILLLLAQNRGRTLSHEMILSRVWGYDFDGDVSIVHTHIKNLRAKLPNNPIKTIRGVGYRWEEETE</sequence>
<evidence type="ECO:0000256" key="1">
    <source>
        <dbReference type="ARBA" id="ARBA00022553"/>
    </source>
</evidence>
<dbReference type="GO" id="GO:0000156">
    <property type="term" value="F:phosphorelay response regulator activity"/>
    <property type="evidence" value="ECO:0007669"/>
    <property type="project" value="TreeGrafter"/>
</dbReference>
<feature type="modified residue" description="4-aspartylphosphate" evidence="6">
    <location>
        <position position="53"/>
    </location>
</feature>
<dbReference type="PANTHER" id="PTHR48111">
    <property type="entry name" value="REGULATOR OF RPOS"/>
    <property type="match status" value="1"/>
</dbReference>
<evidence type="ECO:0000313" key="11">
    <source>
        <dbReference type="Proteomes" id="UP000198661"/>
    </source>
</evidence>
<dbReference type="SMART" id="SM00862">
    <property type="entry name" value="Trans_reg_C"/>
    <property type="match status" value="1"/>
</dbReference>
<reference evidence="10 11" key="1">
    <citation type="submission" date="2016-10" db="EMBL/GenBank/DDBJ databases">
        <authorList>
            <person name="de Groot N.N."/>
        </authorList>
    </citation>
    <scope>NUCLEOTIDE SEQUENCE [LARGE SCALE GENOMIC DNA]</scope>
    <source>
        <strain evidence="10 11">DSM 44945</strain>
    </source>
</reference>
<dbReference type="GO" id="GO:0005829">
    <property type="term" value="C:cytosol"/>
    <property type="evidence" value="ECO:0007669"/>
    <property type="project" value="TreeGrafter"/>
</dbReference>
<feature type="domain" description="Response regulatory" evidence="8">
    <location>
        <begin position="4"/>
        <end position="117"/>
    </location>
</feature>
<dbReference type="GO" id="GO:0006355">
    <property type="term" value="P:regulation of DNA-templated transcription"/>
    <property type="evidence" value="ECO:0007669"/>
    <property type="project" value="InterPro"/>
</dbReference>
<dbReference type="OrthoDB" id="9790442at2"/>
<dbReference type="SMART" id="SM00448">
    <property type="entry name" value="REC"/>
    <property type="match status" value="1"/>
</dbReference>
<evidence type="ECO:0000259" key="9">
    <source>
        <dbReference type="PROSITE" id="PS51755"/>
    </source>
</evidence>
<dbReference type="CDD" id="cd00383">
    <property type="entry name" value="trans_reg_C"/>
    <property type="match status" value="1"/>
</dbReference>
<dbReference type="Gene3D" id="3.40.50.2300">
    <property type="match status" value="1"/>
</dbReference>
<dbReference type="GO" id="GO:0032993">
    <property type="term" value="C:protein-DNA complex"/>
    <property type="evidence" value="ECO:0007669"/>
    <property type="project" value="TreeGrafter"/>
</dbReference>
<dbReference type="InterPro" id="IPR036388">
    <property type="entry name" value="WH-like_DNA-bd_sf"/>
</dbReference>
<protein>
    <submittedName>
        <fullName evidence="10">Two-component system, OmpR family, response regulator VanR</fullName>
    </submittedName>
</protein>
<keyword evidence="2" id="KW-0902">Two-component regulatory system</keyword>
<dbReference type="Gene3D" id="1.10.10.10">
    <property type="entry name" value="Winged helix-like DNA-binding domain superfamily/Winged helix DNA-binding domain"/>
    <property type="match status" value="1"/>
</dbReference>
<dbReference type="CDD" id="cd17574">
    <property type="entry name" value="REC_OmpR"/>
    <property type="match status" value="1"/>
</dbReference>
<accession>A0A1I2KD17</accession>
<dbReference type="EMBL" id="FOOK01000001">
    <property type="protein sequence ID" value="SFF63001.1"/>
    <property type="molecule type" value="Genomic_DNA"/>
</dbReference>